<sequence length="259" mass="27812">MFAFMCSGHDHGSGRTAPFVELSSESTSGNFVPDEDVSFPDAAVSTNPTQSGRLCNTWKPEPASSGSVSRLYPPSQSEAEFNSDSDEGRHTTRDLPPPGPQGEFYLELATSTRSPSNSLLTRPSGGEHPIDVEFTSVTKSFATVTGTVVGSSSDPSRTFQCHASTSNHHLDNPSPTATANSQPGDIYTHVKASTSGRGGTQVWIFTESSTWDDISDLWQECKLLIHPQYSDQVLSRKYDGTPNWIPRTLAVANAGGVNL</sequence>
<dbReference type="Proteomes" id="UP001218188">
    <property type="component" value="Unassembled WGS sequence"/>
</dbReference>
<proteinExistence type="predicted"/>
<feature type="compositionally biased region" description="Polar residues" evidence="1">
    <location>
        <begin position="44"/>
        <end position="54"/>
    </location>
</feature>
<evidence type="ECO:0000313" key="3">
    <source>
        <dbReference type="Proteomes" id="UP001218188"/>
    </source>
</evidence>
<feature type="region of interest" description="Disordered" evidence="1">
    <location>
        <begin position="164"/>
        <end position="183"/>
    </location>
</feature>
<organism evidence="2 3">
    <name type="scientific">Mycena alexandri</name>
    <dbReference type="NCBI Taxonomy" id="1745969"/>
    <lineage>
        <taxon>Eukaryota</taxon>
        <taxon>Fungi</taxon>
        <taxon>Dikarya</taxon>
        <taxon>Basidiomycota</taxon>
        <taxon>Agaricomycotina</taxon>
        <taxon>Agaricomycetes</taxon>
        <taxon>Agaricomycetidae</taxon>
        <taxon>Agaricales</taxon>
        <taxon>Marasmiineae</taxon>
        <taxon>Mycenaceae</taxon>
        <taxon>Mycena</taxon>
    </lineage>
</organism>
<evidence type="ECO:0000256" key="1">
    <source>
        <dbReference type="SAM" id="MobiDB-lite"/>
    </source>
</evidence>
<feature type="region of interest" description="Disordered" evidence="1">
    <location>
        <begin position="1"/>
        <end position="104"/>
    </location>
</feature>
<dbReference type="EMBL" id="JARJCM010000079">
    <property type="protein sequence ID" value="KAJ7031787.1"/>
    <property type="molecule type" value="Genomic_DNA"/>
</dbReference>
<evidence type="ECO:0000313" key="2">
    <source>
        <dbReference type="EMBL" id="KAJ7031787.1"/>
    </source>
</evidence>
<keyword evidence="3" id="KW-1185">Reference proteome</keyword>
<feature type="compositionally biased region" description="Polar residues" evidence="1">
    <location>
        <begin position="64"/>
        <end position="82"/>
    </location>
</feature>
<name>A0AAD6SQZ5_9AGAR</name>
<dbReference type="AlphaFoldDB" id="A0AAD6SQZ5"/>
<reference evidence="2" key="1">
    <citation type="submission" date="2023-03" db="EMBL/GenBank/DDBJ databases">
        <title>Massive genome expansion in bonnet fungi (Mycena s.s.) driven by repeated elements and novel gene families across ecological guilds.</title>
        <authorList>
            <consortium name="Lawrence Berkeley National Laboratory"/>
            <person name="Harder C.B."/>
            <person name="Miyauchi S."/>
            <person name="Viragh M."/>
            <person name="Kuo A."/>
            <person name="Thoen E."/>
            <person name="Andreopoulos B."/>
            <person name="Lu D."/>
            <person name="Skrede I."/>
            <person name="Drula E."/>
            <person name="Henrissat B."/>
            <person name="Morin E."/>
            <person name="Kohler A."/>
            <person name="Barry K."/>
            <person name="LaButti K."/>
            <person name="Morin E."/>
            <person name="Salamov A."/>
            <person name="Lipzen A."/>
            <person name="Mereny Z."/>
            <person name="Hegedus B."/>
            <person name="Baldrian P."/>
            <person name="Stursova M."/>
            <person name="Weitz H."/>
            <person name="Taylor A."/>
            <person name="Grigoriev I.V."/>
            <person name="Nagy L.G."/>
            <person name="Martin F."/>
            <person name="Kauserud H."/>
        </authorList>
    </citation>
    <scope>NUCLEOTIDE SEQUENCE</scope>
    <source>
        <strain evidence="2">CBHHK200</strain>
    </source>
</reference>
<gene>
    <name evidence="2" type="ORF">C8F04DRAFT_1262645</name>
</gene>
<comment type="caution">
    <text evidence="2">The sequence shown here is derived from an EMBL/GenBank/DDBJ whole genome shotgun (WGS) entry which is preliminary data.</text>
</comment>
<accession>A0AAD6SQZ5</accession>
<protein>
    <submittedName>
        <fullName evidence="2">Uncharacterized protein</fullName>
    </submittedName>
</protein>